<organism evidence="3 4">
    <name type="scientific">Catellatospora citrea</name>
    <dbReference type="NCBI Taxonomy" id="53366"/>
    <lineage>
        <taxon>Bacteria</taxon>
        <taxon>Bacillati</taxon>
        <taxon>Actinomycetota</taxon>
        <taxon>Actinomycetes</taxon>
        <taxon>Micromonosporales</taxon>
        <taxon>Micromonosporaceae</taxon>
        <taxon>Catellatospora</taxon>
    </lineage>
</organism>
<keyword evidence="4" id="KW-1185">Reference proteome</keyword>
<dbReference type="AlphaFoldDB" id="A0A8J3KLT6"/>
<evidence type="ECO:0000313" key="4">
    <source>
        <dbReference type="Proteomes" id="UP000659904"/>
    </source>
</evidence>
<gene>
    <name evidence="3" type="ORF">Cci01nite_45440</name>
</gene>
<reference evidence="3 4" key="1">
    <citation type="submission" date="2021-01" db="EMBL/GenBank/DDBJ databases">
        <title>Whole genome shotgun sequence of Catellatospora citrea NBRC 14495.</title>
        <authorList>
            <person name="Komaki H."/>
            <person name="Tamura T."/>
        </authorList>
    </citation>
    <scope>NUCLEOTIDE SEQUENCE [LARGE SCALE GENOMIC DNA]</scope>
    <source>
        <strain evidence="3 4">NBRC 14495</strain>
    </source>
</reference>
<comment type="caution">
    <text evidence="3">The sequence shown here is derived from an EMBL/GenBank/DDBJ whole genome shotgun (WGS) entry which is preliminary data.</text>
</comment>
<dbReference type="EMBL" id="BONH01000021">
    <property type="protein sequence ID" value="GIF99450.1"/>
    <property type="molecule type" value="Genomic_DNA"/>
</dbReference>
<sequence>MNDTDAGARRALPTDEQIRELHERYAPTPEAFDLVYTHCLIVCAVAEQLLDGRRSAYDVDLVRAGSLLHDIGVYRLYDTDGRLDHRDYIRHGLLGHDLLRGLGFPEALCRFCSCHTGVGLTREDVLRQQLPLPVADYVAETDEEQLVMYADKFHSKTTPPTFVTAAAYTADVQRFGADKAARFTTMVAHYGEPDLTRLAEQHRHPWAADAASPPGAGSPRPPGPGSGPWYPA</sequence>
<feature type="region of interest" description="Disordered" evidence="1">
    <location>
        <begin position="204"/>
        <end position="232"/>
    </location>
</feature>
<evidence type="ECO:0000256" key="1">
    <source>
        <dbReference type="SAM" id="MobiDB-lite"/>
    </source>
</evidence>
<dbReference type="SMART" id="SM00471">
    <property type="entry name" value="HDc"/>
    <property type="match status" value="1"/>
</dbReference>
<dbReference type="RefSeq" id="WP_239165582.1">
    <property type="nucleotide sequence ID" value="NZ_BONH01000021.1"/>
</dbReference>
<dbReference type="Proteomes" id="UP000659904">
    <property type="component" value="Unassembled WGS sequence"/>
</dbReference>
<name>A0A8J3KLT6_9ACTN</name>
<dbReference type="Pfam" id="PF01966">
    <property type="entry name" value="HD"/>
    <property type="match status" value="1"/>
</dbReference>
<evidence type="ECO:0000313" key="3">
    <source>
        <dbReference type="EMBL" id="GIF99450.1"/>
    </source>
</evidence>
<dbReference type="InterPro" id="IPR006674">
    <property type="entry name" value="HD_domain"/>
</dbReference>
<feature type="compositionally biased region" description="Pro residues" evidence="1">
    <location>
        <begin position="219"/>
        <end position="232"/>
    </location>
</feature>
<feature type="compositionally biased region" description="Low complexity" evidence="1">
    <location>
        <begin position="207"/>
        <end position="218"/>
    </location>
</feature>
<dbReference type="SUPFAM" id="SSF109604">
    <property type="entry name" value="HD-domain/PDEase-like"/>
    <property type="match status" value="1"/>
</dbReference>
<dbReference type="InterPro" id="IPR003607">
    <property type="entry name" value="HD/PDEase_dom"/>
</dbReference>
<accession>A0A8J3KLT6</accession>
<protein>
    <recommendedName>
        <fullName evidence="2">HD/PDEase domain-containing protein</fullName>
    </recommendedName>
</protein>
<dbReference type="InterPro" id="IPR006675">
    <property type="entry name" value="HDIG_dom"/>
</dbReference>
<evidence type="ECO:0000259" key="2">
    <source>
        <dbReference type="SMART" id="SM00471"/>
    </source>
</evidence>
<dbReference type="CDD" id="cd00077">
    <property type="entry name" value="HDc"/>
    <property type="match status" value="1"/>
</dbReference>
<dbReference type="Gene3D" id="1.10.3210.10">
    <property type="entry name" value="Hypothetical protein af1432"/>
    <property type="match status" value="1"/>
</dbReference>
<feature type="domain" description="HD/PDEase" evidence="2">
    <location>
        <begin position="31"/>
        <end position="165"/>
    </location>
</feature>
<proteinExistence type="predicted"/>
<dbReference type="NCBIfam" id="TIGR00277">
    <property type="entry name" value="HDIG"/>
    <property type="match status" value="1"/>
</dbReference>